<evidence type="ECO:0000256" key="5">
    <source>
        <dbReference type="ARBA" id="ARBA00023136"/>
    </source>
</evidence>
<dbReference type="InterPro" id="IPR020846">
    <property type="entry name" value="MFS_dom"/>
</dbReference>
<sequence length="452" mass="48721">MNHPVTLSSTEVTRVKGNPYRIPLLLMVSLFFMIGFITVLNDVLIPSLKGVFTLNNAQAMLIQFCFFIAYGLVSIPAGRLIQRVGYKNGLSISLAVMAIGLFLFVPAANVLSYAFFLFALFVVATGLTILQVTINPYIIALGPEETGASRLNLGGTLNSTATFIGPIIGAAYILPHGISDPMEKAQAVQGPYLVLALVTIGIAMLLYFLHLPKLATETEGNEQTGEKLTQFSHLIYGAGGIFFYVGAEVAIGSILILYFVEEQLIQLGSTASATLTAEKAAAALVAYYWASAMIGRFIGSIVGQKIRAHIMLRFVAVVAIILVSLAISGVLLDDWMGMQVMVLNLDPFSIGFEPVSFPVSLFLLVLVGLFNSVMWPCIFPLAIRGLGKNTSRGSGLLVSMVAGGALIPLLQGVLVDSFGFQYSFFVVLACYLYILFYAVHGYKVKYTSRTAL</sequence>
<dbReference type="PANTHER" id="PTHR43702">
    <property type="entry name" value="L-FUCOSE-PROTON SYMPORTER"/>
    <property type="match status" value="1"/>
</dbReference>
<dbReference type="InterPro" id="IPR036259">
    <property type="entry name" value="MFS_trans_sf"/>
</dbReference>
<dbReference type="RefSeq" id="WP_133591121.1">
    <property type="nucleotide sequence ID" value="NZ_CP037953.1"/>
</dbReference>
<evidence type="ECO:0000256" key="4">
    <source>
        <dbReference type="ARBA" id="ARBA00022989"/>
    </source>
</evidence>
<keyword evidence="4 6" id="KW-1133">Transmembrane helix</keyword>
<feature type="transmembrane region" description="Helical" evidence="6">
    <location>
        <begin position="193"/>
        <end position="212"/>
    </location>
</feature>
<gene>
    <name evidence="8" type="ORF">EV696_11071</name>
</gene>
<dbReference type="AlphaFoldDB" id="A0A4R6UPA0"/>
<reference evidence="8 9" key="1">
    <citation type="submission" date="2019-03" db="EMBL/GenBank/DDBJ databases">
        <title>Genomic Encyclopedia of Type Strains, Phase IV (KMG-IV): sequencing the most valuable type-strain genomes for metagenomic binning, comparative biology and taxonomic classification.</title>
        <authorList>
            <person name="Goeker M."/>
        </authorList>
    </citation>
    <scope>NUCLEOTIDE SEQUENCE [LARGE SCALE GENOMIC DNA]</scope>
    <source>
        <strain evidence="8 9">DSM 103792</strain>
    </source>
</reference>
<feature type="transmembrane region" description="Helical" evidence="6">
    <location>
        <begin position="114"/>
        <end position="139"/>
    </location>
</feature>
<feature type="transmembrane region" description="Helical" evidence="6">
    <location>
        <begin position="280"/>
        <end position="298"/>
    </location>
</feature>
<dbReference type="GO" id="GO:0022857">
    <property type="term" value="F:transmembrane transporter activity"/>
    <property type="evidence" value="ECO:0007669"/>
    <property type="project" value="InterPro"/>
</dbReference>
<dbReference type="CDD" id="cd17394">
    <property type="entry name" value="MFS_FucP_like"/>
    <property type="match status" value="1"/>
</dbReference>
<name>A0A4R6UPA0_9GAMM</name>
<comment type="caution">
    <text evidence="8">The sequence shown here is derived from an EMBL/GenBank/DDBJ whole genome shotgun (WGS) entry which is preliminary data.</text>
</comment>
<keyword evidence="9" id="KW-1185">Reference proteome</keyword>
<feature type="transmembrane region" description="Helical" evidence="6">
    <location>
        <begin position="24"/>
        <end position="45"/>
    </location>
</feature>
<evidence type="ECO:0000256" key="6">
    <source>
        <dbReference type="SAM" id="Phobius"/>
    </source>
</evidence>
<keyword evidence="3 6" id="KW-0812">Transmembrane</keyword>
<dbReference type="PROSITE" id="PS50850">
    <property type="entry name" value="MFS"/>
    <property type="match status" value="1"/>
</dbReference>
<feature type="transmembrane region" description="Helical" evidence="6">
    <location>
        <begin position="361"/>
        <end position="383"/>
    </location>
</feature>
<evidence type="ECO:0000259" key="7">
    <source>
        <dbReference type="PROSITE" id="PS50850"/>
    </source>
</evidence>
<dbReference type="GO" id="GO:0005886">
    <property type="term" value="C:plasma membrane"/>
    <property type="evidence" value="ECO:0007669"/>
    <property type="project" value="UniProtKB-SubCell"/>
</dbReference>
<dbReference type="SUPFAM" id="SSF103473">
    <property type="entry name" value="MFS general substrate transporter"/>
    <property type="match status" value="1"/>
</dbReference>
<accession>A0A4R6UPA0</accession>
<protein>
    <submittedName>
        <fullName evidence="8">FHS family L-fucose permease-like MFS transporter</fullName>
    </submittedName>
</protein>
<feature type="transmembrane region" description="Helical" evidence="6">
    <location>
        <begin position="89"/>
        <end position="108"/>
    </location>
</feature>
<feature type="transmembrane region" description="Helical" evidence="6">
    <location>
        <begin position="310"/>
        <end position="332"/>
    </location>
</feature>
<dbReference type="EMBL" id="SNYM01000010">
    <property type="protein sequence ID" value="TDQ47479.1"/>
    <property type="molecule type" value="Genomic_DNA"/>
</dbReference>
<comment type="subcellular location">
    <subcellularLocation>
        <location evidence="1">Cell inner membrane</location>
        <topology evidence="1">Multi-pass membrane protein</topology>
    </subcellularLocation>
</comment>
<evidence type="ECO:0000313" key="9">
    <source>
        <dbReference type="Proteomes" id="UP000295375"/>
    </source>
</evidence>
<proteinExistence type="predicted"/>
<feature type="transmembrane region" description="Helical" evidence="6">
    <location>
        <begin position="420"/>
        <end position="439"/>
    </location>
</feature>
<dbReference type="InterPro" id="IPR011701">
    <property type="entry name" value="MFS"/>
</dbReference>
<evidence type="ECO:0000256" key="1">
    <source>
        <dbReference type="ARBA" id="ARBA00004429"/>
    </source>
</evidence>
<dbReference type="PANTHER" id="PTHR43702:SF3">
    <property type="entry name" value="PROTEIN TSGA"/>
    <property type="match status" value="1"/>
</dbReference>
<dbReference type="InterPro" id="IPR050375">
    <property type="entry name" value="MFS_TsgA-like"/>
</dbReference>
<feature type="transmembrane region" description="Helical" evidence="6">
    <location>
        <begin position="151"/>
        <end position="173"/>
    </location>
</feature>
<feature type="domain" description="Major facilitator superfamily (MFS) profile" evidence="7">
    <location>
        <begin position="23"/>
        <end position="446"/>
    </location>
</feature>
<keyword evidence="2" id="KW-1003">Cell membrane</keyword>
<dbReference type="Pfam" id="PF07690">
    <property type="entry name" value="MFS_1"/>
    <property type="match status" value="1"/>
</dbReference>
<keyword evidence="5 6" id="KW-0472">Membrane</keyword>
<feature type="transmembrane region" description="Helical" evidence="6">
    <location>
        <begin position="233"/>
        <end position="260"/>
    </location>
</feature>
<feature type="transmembrane region" description="Helical" evidence="6">
    <location>
        <begin position="57"/>
        <end position="77"/>
    </location>
</feature>
<evidence type="ECO:0000313" key="8">
    <source>
        <dbReference type="EMBL" id="TDQ47479.1"/>
    </source>
</evidence>
<feature type="transmembrane region" description="Helical" evidence="6">
    <location>
        <begin position="395"/>
        <end position="414"/>
    </location>
</feature>
<evidence type="ECO:0000256" key="2">
    <source>
        <dbReference type="ARBA" id="ARBA00022475"/>
    </source>
</evidence>
<dbReference type="Proteomes" id="UP000295375">
    <property type="component" value="Unassembled WGS sequence"/>
</dbReference>
<organism evidence="8 9">
    <name type="scientific">Permianibacter aggregans</name>
    <dbReference type="NCBI Taxonomy" id="1510150"/>
    <lineage>
        <taxon>Bacteria</taxon>
        <taxon>Pseudomonadati</taxon>
        <taxon>Pseudomonadota</taxon>
        <taxon>Gammaproteobacteria</taxon>
        <taxon>Pseudomonadales</taxon>
        <taxon>Pseudomonadaceae</taxon>
        <taxon>Permianibacter</taxon>
    </lineage>
</organism>
<dbReference type="Gene3D" id="1.20.1250.20">
    <property type="entry name" value="MFS general substrate transporter like domains"/>
    <property type="match status" value="2"/>
</dbReference>
<evidence type="ECO:0000256" key="3">
    <source>
        <dbReference type="ARBA" id="ARBA00022692"/>
    </source>
</evidence>
<dbReference type="OrthoDB" id="9795150at2"/>